<dbReference type="EMBL" id="CAMAPE010000010">
    <property type="protein sequence ID" value="CAH9077661.1"/>
    <property type="molecule type" value="Genomic_DNA"/>
</dbReference>
<name>A0A9P1E4C9_CUSEU</name>
<feature type="region of interest" description="Disordered" evidence="1">
    <location>
        <begin position="25"/>
        <end position="144"/>
    </location>
</feature>
<protein>
    <submittedName>
        <fullName evidence="2">Uncharacterized protein</fullName>
    </submittedName>
</protein>
<organism evidence="2 3">
    <name type="scientific">Cuscuta europaea</name>
    <name type="common">European dodder</name>
    <dbReference type="NCBI Taxonomy" id="41803"/>
    <lineage>
        <taxon>Eukaryota</taxon>
        <taxon>Viridiplantae</taxon>
        <taxon>Streptophyta</taxon>
        <taxon>Embryophyta</taxon>
        <taxon>Tracheophyta</taxon>
        <taxon>Spermatophyta</taxon>
        <taxon>Magnoliopsida</taxon>
        <taxon>eudicotyledons</taxon>
        <taxon>Gunneridae</taxon>
        <taxon>Pentapetalae</taxon>
        <taxon>asterids</taxon>
        <taxon>lamiids</taxon>
        <taxon>Solanales</taxon>
        <taxon>Convolvulaceae</taxon>
        <taxon>Cuscuteae</taxon>
        <taxon>Cuscuta</taxon>
        <taxon>Cuscuta subgen. Cuscuta</taxon>
    </lineage>
</organism>
<gene>
    <name evidence="2" type="ORF">CEURO_LOCUS6400</name>
</gene>
<keyword evidence="3" id="KW-1185">Reference proteome</keyword>
<evidence type="ECO:0000313" key="2">
    <source>
        <dbReference type="EMBL" id="CAH9077661.1"/>
    </source>
</evidence>
<accession>A0A9P1E4C9</accession>
<dbReference type="Proteomes" id="UP001152484">
    <property type="component" value="Unassembled WGS sequence"/>
</dbReference>
<dbReference type="PANTHER" id="PTHR34660:SF7">
    <property type="entry name" value="DNA LIGASE-LIKE PROTEIN"/>
    <property type="match status" value="1"/>
</dbReference>
<dbReference type="AlphaFoldDB" id="A0A9P1E4C9"/>
<dbReference type="OrthoDB" id="778084at2759"/>
<comment type="caution">
    <text evidence="2">The sequence shown here is derived from an EMBL/GenBank/DDBJ whole genome shotgun (WGS) entry which is preliminary data.</text>
</comment>
<reference evidence="2" key="1">
    <citation type="submission" date="2022-07" db="EMBL/GenBank/DDBJ databases">
        <authorList>
            <person name="Macas J."/>
            <person name="Novak P."/>
            <person name="Neumann P."/>
        </authorList>
    </citation>
    <scope>NUCLEOTIDE SEQUENCE</scope>
</reference>
<evidence type="ECO:0000256" key="1">
    <source>
        <dbReference type="SAM" id="MobiDB-lite"/>
    </source>
</evidence>
<proteinExistence type="predicted"/>
<dbReference type="PANTHER" id="PTHR34660">
    <property type="entry name" value="MYB-LIKE PROTEIN X"/>
    <property type="match status" value="1"/>
</dbReference>
<sequence>MSRCFPYPPPGYTISRSNEEAALIESIKLQKEREKKDKADSKDEKKREKREKRKERKERKEKSKQKSSDPVQSDKRPKNETSQSKGGGCIEKKRSPDSEQLERSNLTEEFGHAVCSECPNNSSDSTQNSNKRKRSSCPPNVTRTHGNVFKIRLPLQNQINHDSTSLAKAQEICSTSGRIDLPVPPKCESSSTVRVPRDAIDKILPSAPKSKQVAETPMQREEMKYMDLIEKFIPSRLSDTLDCSDDEDWLFKGKRDESEVTCVKKRKPMRSSYELCSATALRAPCAQFLPDVGIYALPFTIPF</sequence>
<feature type="compositionally biased region" description="Basic and acidic residues" evidence="1">
    <location>
        <begin position="28"/>
        <end position="46"/>
    </location>
</feature>
<feature type="compositionally biased region" description="Polar residues" evidence="1">
    <location>
        <begin position="118"/>
        <end position="129"/>
    </location>
</feature>
<feature type="compositionally biased region" description="Basic and acidic residues" evidence="1">
    <location>
        <begin position="90"/>
        <end position="111"/>
    </location>
</feature>
<evidence type="ECO:0000313" key="3">
    <source>
        <dbReference type="Proteomes" id="UP001152484"/>
    </source>
</evidence>
<feature type="compositionally biased region" description="Basic and acidic residues" evidence="1">
    <location>
        <begin position="58"/>
        <end position="79"/>
    </location>
</feature>
<feature type="compositionally biased region" description="Basic residues" evidence="1">
    <location>
        <begin position="47"/>
        <end position="57"/>
    </location>
</feature>